<dbReference type="Proteomes" id="UP000249808">
    <property type="component" value="Unassembled WGS sequence"/>
</dbReference>
<sequence length="173" mass="20365">MNKIVIRKVTENDLNTLINISKKTFDDTFRPDNKDEVIDHYLKTSFTKEKMMAQLNDPHSEFYFALIEEQVAGYLKINTDDAQTENITDNSLEIERIYVDKTFQKQGIGKHLYEKAVSRAQDQNIKKIWLGVWEHNHNALDFYKKIGFKHIDSHVFQMGDEAQTDYIMMLDLV</sequence>
<evidence type="ECO:0000256" key="1">
    <source>
        <dbReference type="ARBA" id="ARBA00022679"/>
    </source>
</evidence>
<dbReference type="PROSITE" id="PS51186">
    <property type="entry name" value="GNAT"/>
    <property type="match status" value="1"/>
</dbReference>
<comment type="caution">
    <text evidence="4">The sequence shown here is derived from an EMBL/GenBank/DDBJ whole genome shotgun (WGS) entry which is preliminary data.</text>
</comment>
<dbReference type="InterPro" id="IPR016181">
    <property type="entry name" value="Acyl_CoA_acyltransferase"/>
</dbReference>
<evidence type="ECO:0000313" key="5">
    <source>
        <dbReference type="Proteomes" id="UP000249808"/>
    </source>
</evidence>
<evidence type="ECO:0000313" key="4">
    <source>
        <dbReference type="EMBL" id="RAK44707.1"/>
    </source>
</evidence>
<dbReference type="EMBL" id="PZJH01000003">
    <property type="protein sequence ID" value="RAK44707.1"/>
    <property type="molecule type" value="Genomic_DNA"/>
</dbReference>
<accession>A0A327ZR96</accession>
<dbReference type="GO" id="GO:0016747">
    <property type="term" value="F:acyltransferase activity, transferring groups other than amino-acyl groups"/>
    <property type="evidence" value="ECO:0007669"/>
    <property type="project" value="InterPro"/>
</dbReference>
<dbReference type="InterPro" id="IPR000182">
    <property type="entry name" value="GNAT_dom"/>
</dbReference>
<dbReference type="PANTHER" id="PTHR42919">
    <property type="entry name" value="N-ALPHA-ACETYLTRANSFERASE"/>
    <property type="match status" value="1"/>
</dbReference>
<dbReference type="CDD" id="cd04301">
    <property type="entry name" value="NAT_SF"/>
    <property type="match status" value="1"/>
</dbReference>
<dbReference type="PANTHER" id="PTHR42919:SF8">
    <property type="entry name" value="N-ALPHA-ACETYLTRANSFERASE 50"/>
    <property type="match status" value="1"/>
</dbReference>
<protein>
    <submittedName>
        <fullName evidence="4">GNAT family N-acetyltransferase</fullName>
    </submittedName>
</protein>
<organism evidence="4 5">
    <name type="scientific">Macrococcus epidermidis</name>
    <dbReference type="NCBI Taxonomy" id="1902580"/>
    <lineage>
        <taxon>Bacteria</taxon>
        <taxon>Bacillati</taxon>
        <taxon>Bacillota</taxon>
        <taxon>Bacilli</taxon>
        <taxon>Bacillales</taxon>
        <taxon>Staphylococcaceae</taxon>
        <taxon>Macrococcus</taxon>
    </lineage>
</organism>
<feature type="domain" description="N-acetyltransferase" evidence="3">
    <location>
        <begin position="4"/>
        <end position="173"/>
    </location>
</feature>
<gene>
    <name evidence="4" type="ORF">BHU61_08315</name>
</gene>
<dbReference type="Pfam" id="PF00583">
    <property type="entry name" value="Acetyltransf_1"/>
    <property type="match status" value="1"/>
</dbReference>
<dbReference type="RefSeq" id="WP_111716103.1">
    <property type="nucleotide sequence ID" value="NZ_JBHSSR010000013.1"/>
</dbReference>
<evidence type="ECO:0000259" key="3">
    <source>
        <dbReference type="PROSITE" id="PS51186"/>
    </source>
</evidence>
<evidence type="ECO:0000256" key="2">
    <source>
        <dbReference type="ARBA" id="ARBA00023315"/>
    </source>
</evidence>
<dbReference type="Gene3D" id="3.40.630.30">
    <property type="match status" value="1"/>
</dbReference>
<dbReference type="SUPFAM" id="SSF55729">
    <property type="entry name" value="Acyl-CoA N-acyltransferases (Nat)"/>
    <property type="match status" value="1"/>
</dbReference>
<dbReference type="InterPro" id="IPR051556">
    <property type="entry name" value="N-term/lysine_N-AcTrnsfr"/>
</dbReference>
<keyword evidence="1 4" id="KW-0808">Transferase</keyword>
<reference evidence="4 5" key="1">
    <citation type="journal article" date="2018" name="Front. Microbiol.">
        <title>Description and Comparative Genomics of Macrococcus caseolyticus subsp. hominis subsp. nov., Macrococcus goetzii sp. nov., Macrococcus epidermidis sp. nov., and Macrococcus bohemicus sp. nov., Novel Macrococci From Human Clinical Material With Virulence Potential and Suspected Uptake of Foreign DNA by Natural Transformation.</title>
        <authorList>
            <person name="Maslanova I."/>
            <person name="Wertheimer Z."/>
            <person name="Sedlacek I."/>
            <person name="Svec P."/>
            <person name="Indrakova A."/>
            <person name="Kovarovic V."/>
            <person name="Schumann P."/>
            <person name="Sproer C."/>
            <person name="Kralova S."/>
            <person name="Sedo O."/>
            <person name="Kristofova L."/>
            <person name="Vrbovska V."/>
            <person name="Fuzik T."/>
            <person name="Petras P."/>
            <person name="Zdrahal Z."/>
            <person name="Ruzickova V."/>
            <person name="Doskar J."/>
            <person name="Pantucek R."/>
        </authorList>
    </citation>
    <scope>NUCLEOTIDE SEQUENCE [LARGE SCALE GENOMIC DNA]</scope>
    <source>
        <strain evidence="4 5">01/688</strain>
    </source>
</reference>
<proteinExistence type="predicted"/>
<name>A0A327ZR96_9STAP</name>
<keyword evidence="5" id="KW-1185">Reference proteome</keyword>
<keyword evidence="2" id="KW-0012">Acyltransferase</keyword>
<dbReference type="AlphaFoldDB" id="A0A327ZR96"/>